<sequence length="883" mass="95517">MRRKERVSLLICSTWLGLMASVVGTTPPQDCADLFATGTRQSGTYMVGEPSPYQVYCDMSFLGGGWTVLQHRQDGSVDFDKTWEEYQQGFGDMDGEFWLGLDNIHTLTTAKSNNILQIELEDFNGERRYARYGTFSVGDSSGNYVVSIDGYTGDAGNSLTNSGRPDIDGRMFSTIDRDNDGNSGAHCASLFSNGGWWYPLNCGQSFLNGRYNCHLSSVSCGGSQGVVWSSWGGTSYFLKKTTIMIRPDDFTGSGTHQDCADLYEDGIIESGVNAVSDPRIFVYCDMRNSGGGWTLLQRRQDGSVDFAKNWADYEGGFGNLDGEHWLGLSKQNQITGQKTYSLRVDLRDWENQFRYATYNSFRVGGSSTDYQVSISGYSGDAGDSLTSGGSRFSITGLSFSTLDNDNDPNTGINCASRYNGGGWWYPDSCGYAHLNGQYNGSGAAMGLNWERWRGFMYSLKMTSLKIRPNNFQVPNPPASVDVINARRCACVSGDVTDKATATVTWDAPEGDNGDVMGYHIYYFRGETGGGRETVTTGGLTGQLENLEPDSKYTVTVAAYNSIFTGTESDPAIVYTPDGSPPPPLPVPGIPQDGITSSTFKMDIQRASSENGPICCYQIIVVPMKHDETLATLRSIGLSEARVLTSNDVSAALRGRELPYVADAFTSGEFTNSITVGNEDACDNTCCTIGPTGHQDGNVYNKRLAPNTKYTVTVRAFSTCSNGRRRRQTASGSDTFTSSQFIPPQQTGGNDDGGGGPGATGPVVGAIVGVIVVAAIVAGIIVARAAKESETSNHEYDMVDPGTSNDDYEVVDTQDSRPPARSPRAPPTVPPAPVASGTQSDSDYQALDPRTMCSTEYTSLNHVHTSTSVDDSDYENDVEYLELY</sequence>
<dbReference type="PROSITE" id="PS51406">
    <property type="entry name" value="FIBRINOGEN_C_2"/>
    <property type="match status" value="2"/>
</dbReference>
<feature type="domain" description="Fibrinogen C-terminal" evidence="8">
    <location>
        <begin position="22"/>
        <end position="249"/>
    </location>
</feature>
<comment type="subcellular location">
    <subcellularLocation>
        <location evidence="1">Secreted</location>
        <location evidence="1">Extracellular space</location>
        <location evidence="1">Extracellular matrix</location>
    </subcellularLocation>
</comment>
<evidence type="ECO:0000259" key="8">
    <source>
        <dbReference type="PROSITE" id="PS51406"/>
    </source>
</evidence>
<dbReference type="InterPro" id="IPR036056">
    <property type="entry name" value="Fibrinogen-like_C"/>
</dbReference>
<evidence type="ECO:0000256" key="3">
    <source>
        <dbReference type="ARBA" id="ARBA00022536"/>
    </source>
</evidence>
<proteinExistence type="predicted"/>
<dbReference type="Pfam" id="PF00147">
    <property type="entry name" value="Fibrinogen_C"/>
    <property type="match status" value="2"/>
</dbReference>
<reference evidence="9" key="1">
    <citation type="journal article" date="2008" name="Nature">
        <title>The amphioxus genome and the evolution of the chordate karyotype.</title>
        <authorList>
            <consortium name="US DOE Joint Genome Institute (JGI-PGF)"/>
            <person name="Putnam N.H."/>
            <person name="Butts T."/>
            <person name="Ferrier D.E.K."/>
            <person name="Furlong R.F."/>
            <person name="Hellsten U."/>
            <person name="Kawashima T."/>
            <person name="Robinson-Rechavi M."/>
            <person name="Shoguchi E."/>
            <person name="Terry A."/>
            <person name="Yu J.-K."/>
            <person name="Benito-Gutierrez E.L."/>
            <person name="Dubchak I."/>
            <person name="Garcia-Fernandez J."/>
            <person name="Gibson-Brown J.J."/>
            <person name="Grigoriev I.V."/>
            <person name="Horton A.C."/>
            <person name="de Jong P.J."/>
            <person name="Jurka J."/>
            <person name="Kapitonov V.V."/>
            <person name="Kohara Y."/>
            <person name="Kuroki Y."/>
            <person name="Lindquist E."/>
            <person name="Lucas S."/>
            <person name="Osoegawa K."/>
            <person name="Pennacchio L.A."/>
            <person name="Salamov A.A."/>
            <person name="Satou Y."/>
            <person name="Sauka-Spengler T."/>
            <person name="Schmutz J."/>
            <person name="Shin-I T."/>
            <person name="Toyoda A."/>
            <person name="Bronner-Fraser M."/>
            <person name="Fujiyama A."/>
            <person name="Holland L.Z."/>
            <person name="Holland P.W.H."/>
            <person name="Satoh N."/>
            <person name="Rokhsar D.S."/>
        </authorList>
    </citation>
    <scope>NUCLEOTIDE SEQUENCE [LARGE SCALE GENOMIC DNA]</scope>
    <source>
        <strain evidence="9">S238N-H82</strain>
        <tissue evidence="9">Testes</tissue>
    </source>
</reference>
<feature type="region of interest" description="Disordered" evidence="4">
    <location>
        <begin position="787"/>
        <end position="842"/>
    </location>
</feature>
<dbReference type="InterPro" id="IPR036116">
    <property type="entry name" value="FN3_sf"/>
</dbReference>
<dbReference type="Gene3D" id="3.90.215.10">
    <property type="entry name" value="Gamma Fibrinogen, chain A, domain 1"/>
    <property type="match status" value="2"/>
</dbReference>
<evidence type="ECO:0000256" key="2">
    <source>
        <dbReference type="ARBA" id="ARBA00022530"/>
    </source>
</evidence>
<dbReference type="SUPFAM" id="SSF49265">
    <property type="entry name" value="Fibronectin type III"/>
    <property type="match status" value="1"/>
</dbReference>
<dbReference type="eggNOG" id="KOG2579">
    <property type="taxonomic scope" value="Eukaryota"/>
</dbReference>
<dbReference type="InterPro" id="IPR013783">
    <property type="entry name" value="Ig-like_fold"/>
</dbReference>
<evidence type="ECO:0000313" key="9">
    <source>
        <dbReference type="EMBL" id="EEN57357.1"/>
    </source>
</evidence>
<name>C3YQK1_BRAFL</name>
<dbReference type="CDD" id="cd00087">
    <property type="entry name" value="FReD"/>
    <property type="match status" value="2"/>
</dbReference>
<dbReference type="PANTHER" id="PTHR19143:SF458">
    <property type="entry name" value="FIBRINOGEN C-TERMINAL DOMAIN-CONTAINING PROTEIN-RELATED"/>
    <property type="match status" value="1"/>
</dbReference>
<feature type="compositionally biased region" description="Polar residues" evidence="4">
    <location>
        <begin position="728"/>
        <end position="748"/>
    </location>
</feature>
<dbReference type="CDD" id="cd00063">
    <property type="entry name" value="FN3"/>
    <property type="match status" value="1"/>
</dbReference>
<feature type="transmembrane region" description="Helical" evidence="5">
    <location>
        <begin position="762"/>
        <end position="782"/>
    </location>
</feature>
<evidence type="ECO:0000259" key="7">
    <source>
        <dbReference type="PROSITE" id="PS50853"/>
    </source>
</evidence>
<keyword evidence="2" id="KW-0272">Extracellular matrix</keyword>
<dbReference type="PROSITE" id="PS50853">
    <property type="entry name" value="FN3"/>
    <property type="match status" value="1"/>
</dbReference>
<evidence type="ECO:0000256" key="4">
    <source>
        <dbReference type="SAM" id="MobiDB-lite"/>
    </source>
</evidence>
<accession>C3YQK1</accession>
<dbReference type="NCBIfam" id="NF040941">
    <property type="entry name" value="GGGWT_bact"/>
    <property type="match status" value="1"/>
</dbReference>
<feature type="compositionally biased region" description="Pro residues" evidence="4">
    <location>
        <begin position="819"/>
        <end position="832"/>
    </location>
</feature>
<dbReference type="SUPFAM" id="SSF56496">
    <property type="entry name" value="Fibrinogen C-terminal domain-like"/>
    <property type="match status" value="2"/>
</dbReference>
<protein>
    <recommendedName>
        <fullName evidence="10">Fibrinogen C-terminal domain-containing protein</fullName>
    </recommendedName>
</protein>
<evidence type="ECO:0000256" key="6">
    <source>
        <dbReference type="SAM" id="SignalP"/>
    </source>
</evidence>
<dbReference type="Gene3D" id="2.60.40.10">
    <property type="entry name" value="Immunoglobulins"/>
    <property type="match status" value="1"/>
</dbReference>
<dbReference type="SMART" id="SM00060">
    <property type="entry name" value="FN3"/>
    <property type="match status" value="2"/>
</dbReference>
<keyword evidence="2" id="KW-0964">Secreted</keyword>
<keyword evidence="3" id="KW-0245">EGF-like domain</keyword>
<keyword evidence="5" id="KW-0812">Transmembrane</keyword>
<dbReference type="EMBL" id="GG666543">
    <property type="protein sequence ID" value="EEN57357.1"/>
    <property type="molecule type" value="Genomic_DNA"/>
</dbReference>
<dbReference type="InterPro" id="IPR003961">
    <property type="entry name" value="FN3_dom"/>
</dbReference>
<feature type="region of interest" description="Disordered" evidence="4">
    <location>
        <begin position="720"/>
        <end position="757"/>
    </location>
</feature>
<dbReference type="InterPro" id="IPR014716">
    <property type="entry name" value="Fibrinogen_a/b/g_C_1"/>
</dbReference>
<keyword evidence="5" id="KW-1133">Transmembrane helix</keyword>
<feature type="domain" description="Fibronectin type-III" evidence="7">
    <location>
        <begin position="476"/>
        <end position="578"/>
    </location>
</feature>
<feature type="compositionally biased region" description="Basic and acidic residues" evidence="4">
    <location>
        <begin position="787"/>
        <end position="796"/>
    </location>
</feature>
<dbReference type="InterPro" id="IPR050373">
    <property type="entry name" value="Fibrinogen_C-term_domain"/>
</dbReference>
<organism>
    <name type="scientific">Branchiostoma floridae</name>
    <name type="common">Florida lancelet</name>
    <name type="synonym">Amphioxus</name>
    <dbReference type="NCBI Taxonomy" id="7739"/>
    <lineage>
        <taxon>Eukaryota</taxon>
        <taxon>Metazoa</taxon>
        <taxon>Chordata</taxon>
        <taxon>Cephalochordata</taxon>
        <taxon>Leptocardii</taxon>
        <taxon>Amphioxiformes</taxon>
        <taxon>Branchiostomatidae</taxon>
        <taxon>Branchiostoma</taxon>
    </lineage>
</organism>
<dbReference type="Pfam" id="PF00041">
    <property type="entry name" value="fn3"/>
    <property type="match status" value="1"/>
</dbReference>
<keyword evidence="6" id="KW-0732">Signal</keyword>
<gene>
    <name evidence="9" type="ORF">BRAFLDRAFT_82743</name>
</gene>
<dbReference type="InterPro" id="IPR002181">
    <property type="entry name" value="Fibrinogen_a/b/g_C_dom"/>
</dbReference>
<feature type="domain" description="Fibrinogen C-terminal" evidence="8">
    <location>
        <begin position="250"/>
        <end position="470"/>
    </location>
</feature>
<dbReference type="AlphaFoldDB" id="C3YQK1"/>
<dbReference type="PANTHER" id="PTHR19143">
    <property type="entry name" value="FIBRINOGEN/TENASCIN/ANGIOPOEITIN"/>
    <property type="match status" value="1"/>
</dbReference>
<dbReference type="SMART" id="SM00186">
    <property type="entry name" value="FBG"/>
    <property type="match status" value="2"/>
</dbReference>
<dbReference type="InParanoid" id="C3YQK1"/>
<feature type="chain" id="PRO_5002935881" description="Fibrinogen C-terminal domain-containing protein" evidence="6">
    <location>
        <begin position="26"/>
        <end position="883"/>
    </location>
</feature>
<evidence type="ECO:0000256" key="1">
    <source>
        <dbReference type="ARBA" id="ARBA00004498"/>
    </source>
</evidence>
<evidence type="ECO:0008006" key="10">
    <source>
        <dbReference type="Google" id="ProtNLM"/>
    </source>
</evidence>
<keyword evidence="5" id="KW-0472">Membrane</keyword>
<evidence type="ECO:0000256" key="5">
    <source>
        <dbReference type="SAM" id="Phobius"/>
    </source>
</evidence>
<feature type="signal peptide" evidence="6">
    <location>
        <begin position="1"/>
        <end position="25"/>
    </location>
</feature>